<dbReference type="GO" id="GO:0003700">
    <property type="term" value="F:DNA-binding transcription factor activity"/>
    <property type="evidence" value="ECO:0007669"/>
    <property type="project" value="InterPro"/>
</dbReference>
<dbReference type="Gene3D" id="1.10.10.10">
    <property type="entry name" value="Winged helix-like DNA-binding domain superfamily/Winged helix DNA-binding domain"/>
    <property type="match status" value="1"/>
</dbReference>
<gene>
    <name evidence="12" type="ORF">ONB1V03_LOCUS147</name>
</gene>
<evidence type="ECO:0000256" key="4">
    <source>
        <dbReference type="ARBA" id="ARBA00022989"/>
    </source>
</evidence>
<reference evidence="12" key="1">
    <citation type="submission" date="2020-11" db="EMBL/GenBank/DDBJ databases">
        <authorList>
            <person name="Tran Van P."/>
        </authorList>
    </citation>
    <scope>NUCLEOTIDE SEQUENCE</scope>
</reference>
<keyword evidence="13" id="KW-1185">Reference proteome</keyword>
<dbReference type="SUPFAM" id="SSF46785">
    <property type="entry name" value="Winged helix' DNA-binding domain"/>
    <property type="match status" value="1"/>
</dbReference>
<dbReference type="InterPro" id="IPR011701">
    <property type="entry name" value="MFS"/>
</dbReference>
<dbReference type="PRINTS" id="PR01035">
    <property type="entry name" value="TCRTETA"/>
</dbReference>
<sequence>MAALPSLRQLSYLVTLSETLHFTEAARRSFVTQSTLSGGIMELERLLGGVLVERDRQNVRLTPLGEQVVARARVLLADAQDLMRLSREMSEPLTGDLHLGIIPTIAPFILSQLLEEVHKQLPKIQLHLHEAQSEKIVEKLEHGNLDVIMLALPFDTRGLKVAEIAKEDLFLVCNKADQNAMNARSLDDLDLSHLMLLEEGHCLRDHTLSVCPIGERKNDHRLKASSLPTLVEMVSSNLGYTLLPEIAIHAHMLKNNDQIVVKPIENAPSRTLALVTRKSTPLQSEFDVLVQILQKITPNLHYRSHQHKQNYNDLHASISSTHIQFFALVSVPQGLNLSSIVNRTRMNRPLYIIFSTIVLDAIGIGIIFPLLPSLLKDLSHQYNVALLMGVFLSLYALMQFIFSPILGALSDRIGRRPVLLISLAGSAINYLFLACSPSLILLFIGRIIAGISSANMPVASAYIVDTTSEENRAKYFGLMNAMFGIGFILGPVLGGLLGEYWLRLPFFVAAILTTVNLLIAFWLLPESRSNNPLLVPPQASISQRSSLKINPLKSFGFILAQKGILPILLIFFLFSACGEAYGVSWALWGHDTFKWNTFWVGLSLGTFGLCQVLVQSFIPQHAVRYFGERNTVLIGLACICMALIIMAFTQHAWIIFAIMPIFALGSIGTPALQAVVSQKIPAVQQGQFQGVIASTISLASIIAPLLFSTLYFHFQTRWTGAIWLVVAMIYLIALPAILSSLKPQQLKSS</sequence>
<dbReference type="GO" id="GO:0003677">
    <property type="term" value="F:DNA binding"/>
    <property type="evidence" value="ECO:0007669"/>
    <property type="project" value="UniProtKB-KW"/>
</dbReference>
<feature type="transmembrane region" description="Helical" evidence="9">
    <location>
        <begin position="440"/>
        <end position="464"/>
    </location>
</feature>
<dbReference type="GO" id="GO:0022857">
    <property type="term" value="F:transmembrane transporter activity"/>
    <property type="evidence" value="ECO:0007669"/>
    <property type="project" value="InterPro"/>
</dbReference>
<evidence type="ECO:0008006" key="14">
    <source>
        <dbReference type="Google" id="ProtNLM"/>
    </source>
</evidence>
<evidence type="ECO:0000259" key="11">
    <source>
        <dbReference type="PROSITE" id="PS50931"/>
    </source>
</evidence>
<dbReference type="AlphaFoldDB" id="A0A7R9L7E0"/>
<feature type="transmembrane region" description="Helical" evidence="9">
    <location>
        <begin position="563"/>
        <end position="586"/>
    </location>
</feature>
<evidence type="ECO:0000256" key="9">
    <source>
        <dbReference type="SAM" id="Phobius"/>
    </source>
</evidence>
<dbReference type="InterPro" id="IPR036259">
    <property type="entry name" value="MFS_trans_sf"/>
</dbReference>
<protein>
    <recommendedName>
        <fullName evidence="14">MFS transporter</fullName>
    </recommendedName>
</protein>
<feature type="transmembrane region" description="Helical" evidence="9">
    <location>
        <begin position="504"/>
        <end position="524"/>
    </location>
</feature>
<evidence type="ECO:0000313" key="13">
    <source>
        <dbReference type="Proteomes" id="UP000728032"/>
    </source>
</evidence>
<keyword evidence="7 9" id="KW-0472">Membrane</keyword>
<dbReference type="PANTHER" id="PTHR30346:SF10">
    <property type="entry name" value="TRANSCRIPTIONAL REGULATOR OF OXIDATIVE STRESS OXYR"/>
    <property type="match status" value="1"/>
</dbReference>
<feature type="transmembrane region" description="Helical" evidence="9">
    <location>
        <begin position="350"/>
        <end position="372"/>
    </location>
</feature>
<evidence type="ECO:0000256" key="5">
    <source>
        <dbReference type="ARBA" id="ARBA00023015"/>
    </source>
</evidence>
<keyword evidence="4 9" id="KW-1133">Transmembrane helix</keyword>
<dbReference type="Gene3D" id="3.40.190.10">
    <property type="entry name" value="Periplasmic binding protein-like II"/>
    <property type="match status" value="2"/>
</dbReference>
<dbReference type="Proteomes" id="UP000728032">
    <property type="component" value="Unassembled WGS sequence"/>
</dbReference>
<dbReference type="Pfam" id="PF00126">
    <property type="entry name" value="HTH_1"/>
    <property type="match status" value="1"/>
</dbReference>
<proteinExistence type="inferred from homology"/>
<feature type="domain" description="HTH lysR-type" evidence="11">
    <location>
        <begin position="5"/>
        <end position="62"/>
    </location>
</feature>
<name>A0A7R9L7E0_9ACAR</name>
<dbReference type="CDD" id="cd17388">
    <property type="entry name" value="MFS_TetA"/>
    <property type="match status" value="1"/>
</dbReference>
<dbReference type="PROSITE" id="PS50931">
    <property type="entry name" value="HTH_LYSR"/>
    <property type="match status" value="1"/>
</dbReference>
<dbReference type="OrthoDB" id="440553at2759"/>
<feature type="domain" description="Major facilitator superfamily (MFS) profile" evidence="10">
    <location>
        <begin position="349"/>
        <end position="745"/>
    </location>
</feature>
<keyword evidence="8" id="KW-0804">Transcription</keyword>
<dbReference type="SUPFAM" id="SSF53850">
    <property type="entry name" value="Periplasmic binding protein-like II"/>
    <property type="match status" value="1"/>
</dbReference>
<dbReference type="PROSITE" id="PS00216">
    <property type="entry name" value="SUGAR_TRANSPORT_1"/>
    <property type="match status" value="1"/>
</dbReference>
<dbReference type="InterPro" id="IPR036388">
    <property type="entry name" value="WH-like_DNA-bd_sf"/>
</dbReference>
<dbReference type="GO" id="GO:0032993">
    <property type="term" value="C:protein-DNA complex"/>
    <property type="evidence" value="ECO:0007669"/>
    <property type="project" value="TreeGrafter"/>
</dbReference>
<evidence type="ECO:0000256" key="3">
    <source>
        <dbReference type="ARBA" id="ARBA00022692"/>
    </source>
</evidence>
<dbReference type="Pfam" id="PF03466">
    <property type="entry name" value="LysR_substrate"/>
    <property type="match status" value="1"/>
</dbReference>
<feature type="transmembrane region" description="Helical" evidence="9">
    <location>
        <begin position="654"/>
        <end position="676"/>
    </location>
</feature>
<dbReference type="InterPro" id="IPR000847">
    <property type="entry name" value="LysR_HTH_N"/>
</dbReference>
<accession>A0A7R9L7E0</accession>
<dbReference type="GO" id="GO:0016020">
    <property type="term" value="C:membrane"/>
    <property type="evidence" value="ECO:0007669"/>
    <property type="project" value="UniProtKB-SubCell"/>
</dbReference>
<dbReference type="EMBL" id="OC914829">
    <property type="protein sequence ID" value="CAD7636383.1"/>
    <property type="molecule type" value="Genomic_DNA"/>
</dbReference>
<dbReference type="InterPro" id="IPR005119">
    <property type="entry name" value="LysR_subst-bd"/>
</dbReference>
<dbReference type="CDD" id="cd08411">
    <property type="entry name" value="PBP2_OxyR"/>
    <property type="match status" value="1"/>
</dbReference>
<evidence type="ECO:0000256" key="8">
    <source>
        <dbReference type="ARBA" id="ARBA00023163"/>
    </source>
</evidence>
<comment type="subcellular location">
    <subcellularLocation>
        <location evidence="1">Membrane</location>
        <topology evidence="1">Multi-pass membrane protein</topology>
    </subcellularLocation>
</comment>
<dbReference type="SUPFAM" id="SSF103473">
    <property type="entry name" value="MFS general substrate transporter"/>
    <property type="match status" value="1"/>
</dbReference>
<organism evidence="12">
    <name type="scientific">Oppiella nova</name>
    <dbReference type="NCBI Taxonomy" id="334625"/>
    <lineage>
        <taxon>Eukaryota</taxon>
        <taxon>Metazoa</taxon>
        <taxon>Ecdysozoa</taxon>
        <taxon>Arthropoda</taxon>
        <taxon>Chelicerata</taxon>
        <taxon>Arachnida</taxon>
        <taxon>Acari</taxon>
        <taxon>Acariformes</taxon>
        <taxon>Sarcoptiformes</taxon>
        <taxon>Oribatida</taxon>
        <taxon>Brachypylina</taxon>
        <taxon>Oppioidea</taxon>
        <taxon>Oppiidae</taxon>
        <taxon>Oppiella</taxon>
    </lineage>
</organism>
<dbReference type="InterPro" id="IPR001958">
    <property type="entry name" value="Tet-R_TetA/multi-R_MdtG-like"/>
</dbReference>
<keyword evidence="3 9" id="KW-0812">Transmembrane</keyword>
<dbReference type="InterPro" id="IPR036390">
    <property type="entry name" value="WH_DNA-bd_sf"/>
</dbReference>
<dbReference type="Gene3D" id="1.20.1250.20">
    <property type="entry name" value="MFS general substrate transporter like domains"/>
    <property type="match status" value="1"/>
</dbReference>
<dbReference type="PANTHER" id="PTHR30346">
    <property type="entry name" value="TRANSCRIPTIONAL DUAL REGULATOR HCAR-RELATED"/>
    <property type="match status" value="1"/>
</dbReference>
<evidence type="ECO:0000256" key="2">
    <source>
        <dbReference type="ARBA" id="ARBA00009437"/>
    </source>
</evidence>
<feature type="transmembrane region" description="Helical" evidence="9">
    <location>
        <begin position="598"/>
        <end position="618"/>
    </location>
</feature>
<evidence type="ECO:0000256" key="1">
    <source>
        <dbReference type="ARBA" id="ARBA00004141"/>
    </source>
</evidence>
<dbReference type="EMBL" id="CAJPVJ010000004">
    <property type="protein sequence ID" value="CAG2156873.1"/>
    <property type="molecule type" value="Genomic_DNA"/>
</dbReference>
<feature type="transmembrane region" description="Helical" evidence="9">
    <location>
        <begin position="630"/>
        <end position="648"/>
    </location>
</feature>
<dbReference type="PROSITE" id="PS50850">
    <property type="entry name" value="MFS"/>
    <property type="match status" value="1"/>
</dbReference>
<keyword evidence="6" id="KW-0238">DNA-binding</keyword>
<dbReference type="InterPro" id="IPR005829">
    <property type="entry name" value="Sugar_transporter_CS"/>
</dbReference>
<keyword evidence="5" id="KW-0805">Transcription regulation</keyword>
<feature type="transmembrane region" description="Helical" evidence="9">
    <location>
        <begin position="384"/>
        <end position="406"/>
    </location>
</feature>
<dbReference type="Pfam" id="PF07690">
    <property type="entry name" value="MFS_1"/>
    <property type="match status" value="1"/>
</dbReference>
<feature type="transmembrane region" description="Helical" evidence="9">
    <location>
        <begin position="688"/>
        <end position="714"/>
    </location>
</feature>
<evidence type="ECO:0000256" key="7">
    <source>
        <dbReference type="ARBA" id="ARBA00023136"/>
    </source>
</evidence>
<evidence type="ECO:0000256" key="6">
    <source>
        <dbReference type="ARBA" id="ARBA00023125"/>
    </source>
</evidence>
<dbReference type="InterPro" id="IPR020846">
    <property type="entry name" value="MFS_dom"/>
</dbReference>
<evidence type="ECO:0000313" key="12">
    <source>
        <dbReference type="EMBL" id="CAD7636383.1"/>
    </source>
</evidence>
<feature type="transmembrane region" description="Helical" evidence="9">
    <location>
        <begin position="720"/>
        <end position="741"/>
    </location>
</feature>
<comment type="similarity">
    <text evidence="2">Belongs to the LysR transcriptional regulatory family.</text>
</comment>
<evidence type="ECO:0000259" key="10">
    <source>
        <dbReference type="PROSITE" id="PS50850"/>
    </source>
</evidence>
<feature type="transmembrane region" description="Helical" evidence="9">
    <location>
        <begin position="476"/>
        <end position="498"/>
    </location>
</feature>